<keyword evidence="1" id="KW-1185">Reference proteome</keyword>
<reference evidence="1" key="1">
    <citation type="journal article" date="2014" name="Nat. Genet.">
        <title>The genome of the stress-tolerant wild tomato species Solanum pennellii.</title>
        <authorList>
            <person name="Bolger A."/>
            <person name="Scossa F."/>
            <person name="Bolger M.E."/>
            <person name="Lanz C."/>
            <person name="Maumus F."/>
            <person name="Tohge T."/>
            <person name="Quesneville H."/>
            <person name="Alseekh S."/>
            <person name="Sorensen I."/>
            <person name="Lichtenstein G."/>
            <person name="Fich E.A."/>
            <person name="Conte M."/>
            <person name="Keller H."/>
            <person name="Schneeberger K."/>
            <person name="Schwacke R."/>
            <person name="Ofner I."/>
            <person name="Vrebalov J."/>
            <person name="Xu Y."/>
            <person name="Osorio S."/>
            <person name="Aflitos S.A."/>
            <person name="Schijlen E."/>
            <person name="Jimenez-Gomez J.M."/>
            <person name="Ryngajllo M."/>
            <person name="Kimura S."/>
            <person name="Kumar R."/>
            <person name="Koenig D."/>
            <person name="Headland L.R."/>
            <person name="Maloof J.N."/>
            <person name="Sinha N."/>
            <person name="van Ham R.C."/>
            <person name="Lankhorst R.K."/>
            <person name="Mao L."/>
            <person name="Vogel A."/>
            <person name="Arsova B."/>
            <person name="Panstruga R."/>
            <person name="Fei Z."/>
            <person name="Rose J.K."/>
            <person name="Zamir D."/>
            <person name="Carrari F."/>
            <person name="Giovannoni J.J."/>
            <person name="Weigel D."/>
            <person name="Usadel B."/>
            <person name="Fernie A.R."/>
        </authorList>
    </citation>
    <scope>NUCLEOTIDE SEQUENCE [LARGE SCALE GENOMIC DNA]</scope>
    <source>
        <strain evidence="1">cv. LA0716</strain>
    </source>
</reference>
<gene>
    <name evidence="2" type="primary">LOC107027728</name>
</gene>
<dbReference type="Proteomes" id="UP000694930">
    <property type="component" value="Chromosome 8"/>
</dbReference>
<accession>A0ABM1HEA9</accession>
<organism evidence="1 2">
    <name type="scientific">Solanum pennellii</name>
    <name type="common">Tomato</name>
    <name type="synonym">Lycopersicon pennellii</name>
    <dbReference type="NCBI Taxonomy" id="28526"/>
    <lineage>
        <taxon>Eukaryota</taxon>
        <taxon>Viridiplantae</taxon>
        <taxon>Streptophyta</taxon>
        <taxon>Embryophyta</taxon>
        <taxon>Tracheophyta</taxon>
        <taxon>Spermatophyta</taxon>
        <taxon>Magnoliopsida</taxon>
        <taxon>eudicotyledons</taxon>
        <taxon>Gunneridae</taxon>
        <taxon>Pentapetalae</taxon>
        <taxon>asterids</taxon>
        <taxon>lamiids</taxon>
        <taxon>Solanales</taxon>
        <taxon>Solanaceae</taxon>
        <taxon>Solanoideae</taxon>
        <taxon>Solaneae</taxon>
        <taxon>Solanum</taxon>
        <taxon>Solanum subgen. Lycopersicon</taxon>
    </lineage>
</organism>
<dbReference type="RefSeq" id="XP_015084298.1">
    <property type="nucleotide sequence ID" value="XM_015228812.1"/>
</dbReference>
<evidence type="ECO:0000313" key="2">
    <source>
        <dbReference type="RefSeq" id="XP_015084298.1"/>
    </source>
</evidence>
<sequence>MGEDISEAYPSWRLFFVGAENHQGRGIGAVLVSESGQYKPMAAKLQFNCTNNMDEYEVVSSVKEQTIHCFHVEAEPDGLPRYFDIKKYLESATDLENVTFNKKKSLRRLALNFFLSGEVLYRSTPDLGLLRCIDAVEAAKLIKTIHPGVCGTHMNGPTLARKILRSG</sequence>
<dbReference type="PANTHER" id="PTHR48475:SF1">
    <property type="entry name" value="RNASE H TYPE-1 DOMAIN-CONTAINING PROTEIN"/>
    <property type="match status" value="1"/>
</dbReference>
<dbReference type="GeneID" id="107027728"/>
<dbReference type="PANTHER" id="PTHR48475">
    <property type="entry name" value="RIBONUCLEASE H"/>
    <property type="match status" value="1"/>
</dbReference>
<proteinExistence type="predicted"/>
<evidence type="ECO:0000313" key="1">
    <source>
        <dbReference type="Proteomes" id="UP000694930"/>
    </source>
</evidence>
<name>A0ABM1HEA9_SOLPN</name>
<protein>
    <submittedName>
        <fullName evidence="2">Uncharacterized protein LOC107027728</fullName>
    </submittedName>
</protein>
<reference evidence="2" key="2">
    <citation type="submission" date="2025-08" db="UniProtKB">
        <authorList>
            <consortium name="RefSeq"/>
        </authorList>
    </citation>
    <scope>IDENTIFICATION</scope>
</reference>